<reference evidence="2" key="1">
    <citation type="submission" date="2021-07" db="EMBL/GenBank/DDBJ databases">
        <authorList>
            <person name="Durling M."/>
        </authorList>
    </citation>
    <scope>NUCLEOTIDE SEQUENCE</scope>
</reference>
<evidence type="ECO:0000313" key="3">
    <source>
        <dbReference type="Proteomes" id="UP000696280"/>
    </source>
</evidence>
<dbReference type="AlphaFoldDB" id="A0A9N9L385"/>
<dbReference type="OrthoDB" id="10492426at2759"/>
<dbReference type="EMBL" id="CAJVRL010000070">
    <property type="protein sequence ID" value="CAG8956202.1"/>
    <property type="molecule type" value="Genomic_DNA"/>
</dbReference>
<evidence type="ECO:0000256" key="1">
    <source>
        <dbReference type="SAM" id="MobiDB-lite"/>
    </source>
</evidence>
<comment type="caution">
    <text evidence="2">The sequence shown here is derived from an EMBL/GenBank/DDBJ whole genome shotgun (WGS) entry which is preliminary data.</text>
</comment>
<dbReference type="Proteomes" id="UP000696280">
    <property type="component" value="Unassembled WGS sequence"/>
</dbReference>
<feature type="compositionally biased region" description="Polar residues" evidence="1">
    <location>
        <begin position="392"/>
        <end position="404"/>
    </location>
</feature>
<feature type="region of interest" description="Disordered" evidence="1">
    <location>
        <begin position="388"/>
        <end position="450"/>
    </location>
</feature>
<proteinExistence type="predicted"/>
<accession>A0A9N9L385</accession>
<keyword evidence="3" id="KW-1185">Reference proteome</keyword>
<sequence length="450" mass="49142">MAAKHQVRSTFSSWGTWAPLVGALQTFEADANWTSCSLITTHHDSIFNATPCRRRRTKPASDLRHQHLDLSFMLIITSRVGAQRDSLALLVGCRGKAIIMTTTTLRLQSENLPLVELLFIGLEQMIVLRSNKGRDMLSATTTVSVSSCQMRNAKCKMQTTNPLTQPLLQVATKMPNITQTYGLIAEDRVQRKEQICSKVSSSNAKTPLLSLNTLSLLHAAVNGGLHPNRSWSQMIYSLCRSVYPGPGFARASKTRAFLNGNPFLDAPVSAVCTCPDGDWRICALQLWDFAKIIPDGTPTPRLFTSFSRLDFLVEKTQSPKPRFVMSQRVGGETDAWNGAKKVLPPRKRNAASIALLGGDRHEARSPGEGWVLLVCMMATTTTPCYHGKPGTAVSSPSPSPSQLKRGSGMLDPGSAGGTIYQKQKGGGCEYKHSKAKQQAGKRPAWNSGSW</sequence>
<organism evidence="2 3">
    <name type="scientific">Hymenoscyphus fraxineus</name>
    <dbReference type="NCBI Taxonomy" id="746836"/>
    <lineage>
        <taxon>Eukaryota</taxon>
        <taxon>Fungi</taxon>
        <taxon>Dikarya</taxon>
        <taxon>Ascomycota</taxon>
        <taxon>Pezizomycotina</taxon>
        <taxon>Leotiomycetes</taxon>
        <taxon>Helotiales</taxon>
        <taxon>Helotiaceae</taxon>
        <taxon>Hymenoscyphus</taxon>
    </lineage>
</organism>
<gene>
    <name evidence="2" type="ORF">HYFRA_00003582</name>
</gene>
<protein>
    <submittedName>
        <fullName evidence="2">Uncharacterized protein</fullName>
    </submittedName>
</protein>
<evidence type="ECO:0000313" key="2">
    <source>
        <dbReference type="EMBL" id="CAG8956202.1"/>
    </source>
</evidence>
<name>A0A9N9L385_9HELO</name>